<dbReference type="Proteomes" id="UP000634136">
    <property type="component" value="Unassembled WGS sequence"/>
</dbReference>
<sequence length="230" mass="26226">MAEGTHYAKLDEALRVLQDDALEFKRVSLAAQAVSEQRLSHMESTMKNVEALLHMEIKIPTFDASLHMVSVAYSWYKWMRQNNLLKSWQGFVDELLALGYDWVSHYNSLVLRYGSESLQSIECIMWCLQDRVDNLDKDYDYEEVPEPHKNGVECAQAPGYAAALGVGGNLDCRVGNRQCNTEMLRLPGRLLCIMAFGVEARDSAGSSPKHIVVYPRMCFLDLLRWHLTCM</sequence>
<name>A0A834WLI8_9FABA</name>
<dbReference type="AlphaFoldDB" id="A0A834WLI8"/>
<organism evidence="1 2">
    <name type="scientific">Senna tora</name>
    <dbReference type="NCBI Taxonomy" id="362788"/>
    <lineage>
        <taxon>Eukaryota</taxon>
        <taxon>Viridiplantae</taxon>
        <taxon>Streptophyta</taxon>
        <taxon>Embryophyta</taxon>
        <taxon>Tracheophyta</taxon>
        <taxon>Spermatophyta</taxon>
        <taxon>Magnoliopsida</taxon>
        <taxon>eudicotyledons</taxon>
        <taxon>Gunneridae</taxon>
        <taxon>Pentapetalae</taxon>
        <taxon>rosids</taxon>
        <taxon>fabids</taxon>
        <taxon>Fabales</taxon>
        <taxon>Fabaceae</taxon>
        <taxon>Caesalpinioideae</taxon>
        <taxon>Cassia clade</taxon>
        <taxon>Senna</taxon>
    </lineage>
</organism>
<comment type="caution">
    <text evidence="1">The sequence shown here is derived from an EMBL/GenBank/DDBJ whole genome shotgun (WGS) entry which is preliminary data.</text>
</comment>
<gene>
    <name evidence="1" type="ORF">G2W53_021905</name>
</gene>
<keyword evidence="2" id="KW-1185">Reference proteome</keyword>
<dbReference type="EMBL" id="JAAIUW010000007">
    <property type="protein sequence ID" value="KAF7823761.1"/>
    <property type="molecule type" value="Genomic_DNA"/>
</dbReference>
<evidence type="ECO:0000313" key="1">
    <source>
        <dbReference type="EMBL" id="KAF7823761.1"/>
    </source>
</evidence>
<reference evidence="1" key="1">
    <citation type="submission" date="2020-09" db="EMBL/GenBank/DDBJ databases">
        <title>Genome-Enabled Discovery of Anthraquinone Biosynthesis in Senna tora.</title>
        <authorList>
            <person name="Kang S.-H."/>
            <person name="Pandey R.P."/>
            <person name="Lee C.-M."/>
            <person name="Sim J.-S."/>
            <person name="Jeong J.-T."/>
            <person name="Choi B.-S."/>
            <person name="Jung M."/>
            <person name="Ginzburg D."/>
            <person name="Zhao K."/>
            <person name="Won S.Y."/>
            <person name="Oh T.-J."/>
            <person name="Yu Y."/>
            <person name="Kim N.-H."/>
            <person name="Lee O.R."/>
            <person name="Lee T.-H."/>
            <person name="Bashyal P."/>
            <person name="Kim T.-S."/>
            <person name="Lee W.-H."/>
            <person name="Kawkins C."/>
            <person name="Kim C.-K."/>
            <person name="Kim J.S."/>
            <person name="Ahn B.O."/>
            <person name="Rhee S.Y."/>
            <person name="Sohng J.K."/>
        </authorList>
    </citation>
    <scope>NUCLEOTIDE SEQUENCE</scope>
    <source>
        <tissue evidence="1">Leaf</tissue>
    </source>
</reference>
<accession>A0A834WLI8</accession>
<proteinExistence type="predicted"/>
<protein>
    <submittedName>
        <fullName evidence="1">Uncharacterized protein</fullName>
    </submittedName>
</protein>
<evidence type="ECO:0000313" key="2">
    <source>
        <dbReference type="Proteomes" id="UP000634136"/>
    </source>
</evidence>